<dbReference type="KEGG" id="dfl:DFE_2705"/>
<gene>
    <name evidence="3" type="ORF">DFE_2705</name>
</gene>
<organism evidence="3 4">
    <name type="scientific">Desulfovibrio ferrophilus</name>
    <dbReference type="NCBI Taxonomy" id="241368"/>
    <lineage>
        <taxon>Bacteria</taxon>
        <taxon>Pseudomonadati</taxon>
        <taxon>Thermodesulfobacteriota</taxon>
        <taxon>Desulfovibrionia</taxon>
        <taxon>Desulfovibrionales</taxon>
        <taxon>Desulfovibrionaceae</taxon>
        <taxon>Desulfovibrio</taxon>
    </lineage>
</organism>
<dbReference type="RefSeq" id="WP_126380380.1">
    <property type="nucleotide sequence ID" value="NZ_AP017378.1"/>
</dbReference>
<dbReference type="AlphaFoldDB" id="A0A2Z6B1S7"/>
<sequence>MACFRILAAVFTALILMTPMSVRAQEPAKSFAVTPFTINGPDKYAYLSRGIQDMMISRLTWEDHFQHIGKDKLETTTAPTSDSQAVAARSSVGSDYLVWGSVTIMGDQCSVDVRTTGPDGSTWPASDQTSISGLIPSLEKTAKAISARVFKRPEPEAQADSEQINRMNPDLIHNETSPTQEFYINPQFRYQGGTDSPGRWRSPSLPFVSRGMIVGDPDGDGVNELIFISKHAVYVYRVADEKFVKLDEVRPGGRTELLNISLLDINHDGKQEIIISGYYSEKADSFILNFENDKLVVTEAHLPLFLRVAKLPPLFQPTLVGQKVTETNVLVGDVYEVTKIGGKFTLGTRVPLPEDSNVFNFTYLPTKGDEYKVLQVNNEDRIEVYTPRFDLQTVTYDQYAGSAIGFEIPDTIKGFSTNKDQFTNWYYIPLRLIISDLDGDGVNEILVNKNISTAAQFFKSYRFFPNGEIHSLFWDGVGMSLAWKTRRIKGSVVDYGLGDLNNDGVQDMYVCLNTHPGATGIKARRTTVTAYPLDMSKTNTKLDREAE</sequence>
<dbReference type="SUPFAM" id="SSF69318">
    <property type="entry name" value="Integrin alpha N-terminal domain"/>
    <property type="match status" value="1"/>
</dbReference>
<reference evidence="3 4" key="1">
    <citation type="journal article" date="2018" name="Sci. Adv.">
        <title>Multi-heme cytochromes provide a pathway for survival in energy-limited environments.</title>
        <authorList>
            <person name="Deng X."/>
            <person name="Dohmae N."/>
            <person name="Nealson K.H."/>
            <person name="Hashimoto K."/>
            <person name="Okamoto A."/>
        </authorList>
    </citation>
    <scope>NUCLEOTIDE SEQUENCE [LARGE SCALE GENOMIC DNA]</scope>
    <source>
        <strain evidence="3 4">IS5</strain>
    </source>
</reference>
<feature type="chain" id="PRO_5016273828" description="FG-GAP repeat protein" evidence="2">
    <location>
        <begin position="25"/>
        <end position="547"/>
    </location>
</feature>
<dbReference type="Proteomes" id="UP000269883">
    <property type="component" value="Chromosome"/>
</dbReference>
<dbReference type="EMBL" id="AP017378">
    <property type="protein sequence ID" value="BBD09431.1"/>
    <property type="molecule type" value="Genomic_DNA"/>
</dbReference>
<accession>A0A2Z6B1S7</accession>
<evidence type="ECO:0000313" key="3">
    <source>
        <dbReference type="EMBL" id="BBD09431.1"/>
    </source>
</evidence>
<keyword evidence="1 2" id="KW-0732">Signal</keyword>
<dbReference type="Pfam" id="PF13517">
    <property type="entry name" value="FG-GAP_3"/>
    <property type="match status" value="1"/>
</dbReference>
<protein>
    <recommendedName>
        <fullName evidence="5">FG-GAP repeat protein</fullName>
    </recommendedName>
</protein>
<evidence type="ECO:0008006" key="5">
    <source>
        <dbReference type="Google" id="ProtNLM"/>
    </source>
</evidence>
<feature type="signal peptide" evidence="2">
    <location>
        <begin position="1"/>
        <end position="24"/>
    </location>
</feature>
<dbReference type="InterPro" id="IPR028994">
    <property type="entry name" value="Integrin_alpha_N"/>
</dbReference>
<proteinExistence type="predicted"/>
<dbReference type="SUPFAM" id="SSF52964">
    <property type="entry name" value="TolB, N-terminal domain"/>
    <property type="match status" value="1"/>
</dbReference>
<dbReference type="InterPro" id="IPR013517">
    <property type="entry name" value="FG-GAP"/>
</dbReference>
<evidence type="ECO:0000313" key="4">
    <source>
        <dbReference type="Proteomes" id="UP000269883"/>
    </source>
</evidence>
<name>A0A2Z6B1S7_9BACT</name>
<dbReference type="OrthoDB" id="5422153at2"/>
<evidence type="ECO:0000256" key="1">
    <source>
        <dbReference type="ARBA" id="ARBA00022729"/>
    </source>
</evidence>
<keyword evidence="4" id="KW-1185">Reference proteome</keyword>
<evidence type="ECO:0000256" key="2">
    <source>
        <dbReference type="SAM" id="SignalP"/>
    </source>
</evidence>